<dbReference type="InParanoid" id="A0A0D0CVV0"/>
<keyword evidence="2" id="KW-1185">Reference proteome</keyword>
<reference evidence="1 2" key="1">
    <citation type="submission" date="2014-04" db="EMBL/GenBank/DDBJ databases">
        <authorList>
            <consortium name="DOE Joint Genome Institute"/>
            <person name="Kuo A."/>
            <person name="Kohler A."/>
            <person name="Jargeat P."/>
            <person name="Nagy L.G."/>
            <person name="Floudas D."/>
            <person name="Copeland A."/>
            <person name="Barry K.W."/>
            <person name="Cichocki N."/>
            <person name="Veneault-Fourrey C."/>
            <person name="LaButti K."/>
            <person name="Lindquist E.A."/>
            <person name="Lipzen A."/>
            <person name="Lundell T."/>
            <person name="Morin E."/>
            <person name="Murat C."/>
            <person name="Sun H."/>
            <person name="Tunlid A."/>
            <person name="Henrissat B."/>
            <person name="Grigoriev I.V."/>
            <person name="Hibbett D.S."/>
            <person name="Martin F."/>
            <person name="Nordberg H.P."/>
            <person name="Cantor M.N."/>
            <person name="Hua S.X."/>
        </authorList>
    </citation>
    <scope>NUCLEOTIDE SEQUENCE [LARGE SCALE GENOMIC DNA]</scope>
    <source>
        <strain evidence="1 2">Ve08.2h10</strain>
    </source>
</reference>
<reference evidence="2" key="2">
    <citation type="submission" date="2015-01" db="EMBL/GenBank/DDBJ databases">
        <title>Evolutionary Origins and Diversification of the Mycorrhizal Mutualists.</title>
        <authorList>
            <consortium name="DOE Joint Genome Institute"/>
            <consortium name="Mycorrhizal Genomics Consortium"/>
            <person name="Kohler A."/>
            <person name="Kuo A."/>
            <person name="Nagy L.G."/>
            <person name="Floudas D."/>
            <person name="Copeland A."/>
            <person name="Barry K.W."/>
            <person name="Cichocki N."/>
            <person name="Veneault-Fourrey C."/>
            <person name="LaButti K."/>
            <person name="Lindquist E.A."/>
            <person name="Lipzen A."/>
            <person name="Lundell T."/>
            <person name="Morin E."/>
            <person name="Murat C."/>
            <person name="Riley R."/>
            <person name="Ohm R."/>
            <person name="Sun H."/>
            <person name="Tunlid A."/>
            <person name="Henrissat B."/>
            <person name="Grigoriev I.V."/>
            <person name="Hibbett D.S."/>
            <person name="Martin F."/>
        </authorList>
    </citation>
    <scope>NUCLEOTIDE SEQUENCE [LARGE SCALE GENOMIC DNA]</scope>
    <source>
        <strain evidence="2">Ve08.2h10</strain>
    </source>
</reference>
<sequence>PAFSSCPHKETLQYGTATKGLNTDPCCNIPVVCHLCIHNRRDTETWPAIWWYNMEAHISLKHREYSHPRKPYGLPLPWIVFDSLVLTALKENKAGVPSCTLFTKIQDKESTAPSNPRSQQHKVHAEKFLSGVKRGVEQR</sequence>
<evidence type="ECO:0000313" key="1">
    <source>
        <dbReference type="EMBL" id="KIK75226.1"/>
    </source>
</evidence>
<dbReference type="Proteomes" id="UP000054538">
    <property type="component" value="Unassembled WGS sequence"/>
</dbReference>
<evidence type="ECO:0000313" key="2">
    <source>
        <dbReference type="Proteomes" id="UP000054538"/>
    </source>
</evidence>
<feature type="non-terminal residue" evidence="1">
    <location>
        <position position="1"/>
    </location>
</feature>
<protein>
    <submittedName>
        <fullName evidence="1">Uncharacterized protein</fullName>
    </submittedName>
</protein>
<gene>
    <name evidence="1" type="ORF">PAXRUDRAFT_173430</name>
</gene>
<organism evidence="1 2">
    <name type="scientific">Paxillus rubicundulus Ve08.2h10</name>
    <dbReference type="NCBI Taxonomy" id="930991"/>
    <lineage>
        <taxon>Eukaryota</taxon>
        <taxon>Fungi</taxon>
        <taxon>Dikarya</taxon>
        <taxon>Basidiomycota</taxon>
        <taxon>Agaricomycotina</taxon>
        <taxon>Agaricomycetes</taxon>
        <taxon>Agaricomycetidae</taxon>
        <taxon>Boletales</taxon>
        <taxon>Paxilineae</taxon>
        <taxon>Paxillaceae</taxon>
        <taxon>Paxillus</taxon>
    </lineage>
</organism>
<name>A0A0D0CVV0_9AGAM</name>
<dbReference type="EMBL" id="KN828258">
    <property type="protein sequence ID" value="KIK75226.1"/>
    <property type="molecule type" value="Genomic_DNA"/>
</dbReference>
<proteinExistence type="predicted"/>
<accession>A0A0D0CVV0</accession>
<dbReference type="OrthoDB" id="2953545at2759"/>
<dbReference type="HOGENOM" id="CLU_1849928_0_0_1"/>
<dbReference type="AlphaFoldDB" id="A0A0D0CVV0"/>